<accession>A0A4S3KLG6</accession>
<sequence length="170" mass="18700">MNLRAVNGIAPDEQDAGTFHDGHAAPLQAFLHQRALWLRGLGPLLCCARAGRIARERCLPDGALLVSVSAEVRAAGPREWLSLETLRGEIQARLYLLPDTDFCQWDALCARLPCRNDTLPGQRALAGTALVVQWTRTAPRLRALRTRQLSTPGQVLALQLACEEACQLER</sequence>
<proteinExistence type="predicted"/>
<dbReference type="RefSeq" id="WP_081126648.1">
    <property type="nucleotide sequence ID" value="NZ_DAHXOC010000009.1"/>
</dbReference>
<comment type="caution">
    <text evidence="1">The sequence shown here is derived from an EMBL/GenBank/DDBJ whole genome shotgun (WGS) entry which is preliminary data.</text>
</comment>
<evidence type="ECO:0000313" key="2">
    <source>
        <dbReference type="Proteomes" id="UP000307749"/>
    </source>
</evidence>
<reference evidence="1 2" key="1">
    <citation type="submission" date="2017-02" db="EMBL/GenBank/DDBJ databases">
        <title>Whole genome sequencing of Metallibacterium scheffleri DSM 24874 (T).</title>
        <authorList>
            <person name="Kumar S."/>
            <person name="Patil P."/>
            <person name="Patil P.B."/>
        </authorList>
    </citation>
    <scope>NUCLEOTIDE SEQUENCE [LARGE SCALE GENOMIC DNA]</scope>
    <source>
        <strain evidence="1 2">DSM 24874</strain>
    </source>
</reference>
<dbReference type="Proteomes" id="UP000307749">
    <property type="component" value="Unassembled WGS sequence"/>
</dbReference>
<keyword evidence="2" id="KW-1185">Reference proteome</keyword>
<dbReference type="AlphaFoldDB" id="A0A4S3KLG6"/>
<gene>
    <name evidence="1" type="ORF">B1806_10320</name>
</gene>
<evidence type="ECO:0000313" key="1">
    <source>
        <dbReference type="EMBL" id="THD09715.1"/>
    </source>
</evidence>
<dbReference type="EMBL" id="MWQO01000036">
    <property type="protein sequence ID" value="THD09715.1"/>
    <property type="molecule type" value="Genomic_DNA"/>
</dbReference>
<dbReference type="STRING" id="993689.GCA_002077135_01352"/>
<name>A0A4S3KLG6_9GAMM</name>
<organism evidence="1 2">
    <name type="scientific">Metallibacterium scheffleri</name>
    <dbReference type="NCBI Taxonomy" id="993689"/>
    <lineage>
        <taxon>Bacteria</taxon>
        <taxon>Pseudomonadati</taxon>
        <taxon>Pseudomonadota</taxon>
        <taxon>Gammaproteobacteria</taxon>
        <taxon>Lysobacterales</taxon>
        <taxon>Rhodanobacteraceae</taxon>
        <taxon>Metallibacterium</taxon>
    </lineage>
</organism>
<dbReference type="OrthoDB" id="5957605at2"/>
<protein>
    <submittedName>
        <fullName evidence="1">Uncharacterized protein</fullName>
    </submittedName>
</protein>